<protein>
    <submittedName>
        <fullName evidence="3">Phage tail tape measure protein</fullName>
    </submittedName>
</protein>
<dbReference type="PANTHER" id="PTHR37813">
    <property type="entry name" value="FELS-2 PROPHAGE PROTEIN"/>
    <property type="match status" value="1"/>
</dbReference>
<dbReference type="RefSeq" id="WP_381328715.1">
    <property type="nucleotide sequence ID" value="NZ_JBHTMM010000033.1"/>
</dbReference>
<evidence type="ECO:0000313" key="3">
    <source>
        <dbReference type="EMBL" id="MFD1309051.1"/>
    </source>
</evidence>
<sequence>MADRTVRVRVIAEMPGFGTIVRTGTGELLALGEASLVAGRGIRALGADGMVARTGLMAMGTGARGGAAGVREGEAAALAAGRGARTLRNEAALTSPAFGRMGAAARTGMGSVRSGVESVIGPVKHLGALLAGGAIIFGLHDIIHSGNEYTDAMNKFLEVTRASGAQMAAAGREAQSLGADMKLPSANAAEAADAMVELSKAGLSAQDAIRAARGTIQLSAAARTDVATAAKIEGDIMDQFALKSTEATHVADVLANTSNSASGELMDIYYAMKYVGPIAHTMGVSIKDTATAVGLLGKSGIIGETAGTALRSALVNMAKPTKLATKGLHELGIEAFDSNGNFKGLQYVIEKLGTASEHLTTKQFTAAAAMAFGKPALAGMVALAHQGGTAFEQFGVQVGRVGGAAALAAAESKGLGGAMRGLGKQISSAFLQIYLGIAPGLEGITRSMTQGVSKAIPYIKSGIRIAGDLWDIYGPSVEAKLHSAAGGIGKAAESLAKPLKTAITSAAVASVPVAITSVQSLEKVLDNAGAAAAPLVGGLRDVFSSVSSGAGAVGVLAGRIQVGVGLLGDMSGVLRPIGELVGGIAHAFAGLPGPVQLSVLAMIAMRPFRGQIQGMQNAVVGYGRSAVSSFNGVRGAMQTQTILAQRAGVSLGRWGAGLAAVQARSPAIAAMGNSFRSTSTSIQEAGGRLVGFRSAAGGAMAAIGTGAGRGLMGAARGLYGFLGGPWGVAIGAAMIGLDLLAKKQQEAAAAAAAHQQRISSLTQALQQSAGVADGSVRAAAVQTLADAKLKDGKTALLDVMHSAHIGTNQLTDAYLGQGTSLDALRKRLSAAAEENSKMTLAGRTPEKVYTSQGLAYKKAANALGSLSGEFNTARKRQKDLADATKGSGAAALDATDPTGRLQNAIKTLGDSASDADTKARALHTALDLLSGGELDVQAAVANMNQALLDLNSSYKDGADKSKGYGKALLQVDGSLNTTSENGQGLWTKLQGLNEQTASAAQSTYDFARANGTAVVPALKQAEGRMETAYQAAVKAGRAFGLNADQAKILANQMGFIPSSLAITMSTPGLSETQKQLLYVQGLAGHMPKGSVIRVSALTAEAKKEIESVGFKVKTLPGGRQMEITAPTGKAAAALDALVAKKLPGKSLTVTALTDGALSDLSRVQKKVAGTRGKTVTVSTLTGSAEKSLTSLGFHISRTHGKQVTITLPTGGAAAAARTIQGYVNSVRGKTVAINVVTTHTDHGTVAHEGGRYADGGVVDYYANGGIQRGGVRHFAGGSENHIAQIAPGGSWRVWGEPETEGEGYVPFARSKRPRSRQVTTEIVRRLGGAVQWFAGGGIPGFTYSPSGQAVLGGPSDPKTRYDKSVDALKAAWDKLNAALKDAKKKADDLGNAEKNLSRVRHGHHTAAQLRAAESRVDKARSAKKASDKTVSADRQGVYKADAALGVKKGAKAPSGFDLKAYEAQLNKSVAATDKWRGSLSKIAKRGGAELESMLEGMGQDGYALVNSLAGASDKQFKSIVAKLQKTGEVAKVTLADFTKQLGAATTTNQQFAKDLQTLASKGFGDLAGALAAQGDSNAMTLAHQAATGSSKDVTAANKAVGTAQGTLTGDDLANSLILLSTLRGGAGRGYADLIAAGLDTATIKALVPKMTAQIGALPAANKETFVRQWVAQGGKAMALGGILNRPTPVLAGEAGPEAFIPLTRTARSRALLAASAAALGYHLVPANRYASNGYGSSWGGGHGDRVTNITLNGAKQSSAEQAADIARHMNFVG</sequence>
<dbReference type="PANTHER" id="PTHR37813:SF1">
    <property type="entry name" value="FELS-2 PROPHAGE PROTEIN"/>
    <property type="match status" value="1"/>
</dbReference>
<keyword evidence="1" id="KW-1188">Viral release from host cell</keyword>
<dbReference type="NCBIfam" id="TIGR01760">
    <property type="entry name" value="tape_meas_TP901"/>
    <property type="match status" value="1"/>
</dbReference>
<accession>A0ABW3XHN5</accession>
<feature type="domain" description="Phage tail tape measure protein" evidence="2">
    <location>
        <begin position="173"/>
        <end position="373"/>
    </location>
</feature>
<evidence type="ECO:0000256" key="1">
    <source>
        <dbReference type="ARBA" id="ARBA00022612"/>
    </source>
</evidence>
<dbReference type="InterPro" id="IPR010090">
    <property type="entry name" value="Phage_tape_meas"/>
</dbReference>
<dbReference type="EMBL" id="JBHTMM010000033">
    <property type="protein sequence ID" value="MFD1309051.1"/>
    <property type="molecule type" value="Genomic_DNA"/>
</dbReference>
<keyword evidence="4" id="KW-1185">Reference proteome</keyword>
<evidence type="ECO:0000259" key="2">
    <source>
        <dbReference type="Pfam" id="PF10145"/>
    </source>
</evidence>
<organism evidence="3 4">
    <name type="scientific">Streptomyces kaempferi</name>
    <dbReference type="NCBI Taxonomy" id="333725"/>
    <lineage>
        <taxon>Bacteria</taxon>
        <taxon>Bacillati</taxon>
        <taxon>Actinomycetota</taxon>
        <taxon>Actinomycetes</taxon>
        <taxon>Kitasatosporales</taxon>
        <taxon>Streptomycetaceae</taxon>
        <taxon>Streptomyces</taxon>
    </lineage>
</organism>
<gene>
    <name evidence="3" type="ORF">ACFQ5X_24740</name>
</gene>
<dbReference type="Pfam" id="PF10145">
    <property type="entry name" value="PhageMin_Tail"/>
    <property type="match status" value="1"/>
</dbReference>
<comment type="caution">
    <text evidence="3">The sequence shown here is derived from an EMBL/GenBank/DDBJ whole genome shotgun (WGS) entry which is preliminary data.</text>
</comment>
<reference evidence="4" key="1">
    <citation type="journal article" date="2019" name="Int. J. Syst. Evol. Microbiol.">
        <title>The Global Catalogue of Microorganisms (GCM) 10K type strain sequencing project: providing services to taxonomists for standard genome sequencing and annotation.</title>
        <authorList>
            <consortium name="The Broad Institute Genomics Platform"/>
            <consortium name="The Broad Institute Genome Sequencing Center for Infectious Disease"/>
            <person name="Wu L."/>
            <person name="Ma J."/>
        </authorList>
    </citation>
    <scope>NUCLEOTIDE SEQUENCE [LARGE SCALE GENOMIC DNA]</scope>
    <source>
        <strain evidence="4">CGMCC 4.7020</strain>
    </source>
</reference>
<evidence type="ECO:0000313" key="4">
    <source>
        <dbReference type="Proteomes" id="UP001597058"/>
    </source>
</evidence>
<dbReference type="Proteomes" id="UP001597058">
    <property type="component" value="Unassembled WGS sequence"/>
</dbReference>
<name>A0ABW3XHN5_9ACTN</name>
<proteinExistence type="predicted"/>